<dbReference type="EMBL" id="CAJVAS010000015">
    <property type="protein sequence ID" value="CAG7634046.1"/>
    <property type="molecule type" value="Genomic_DNA"/>
</dbReference>
<dbReference type="InterPro" id="IPR051910">
    <property type="entry name" value="ComF/GntX_DNA_util-trans"/>
</dbReference>
<dbReference type="RefSeq" id="WP_218093271.1">
    <property type="nucleotide sequence ID" value="NZ_CAJVAS010000015.1"/>
</dbReference>
<dbReference type="CDD" id="cd06223">
    <property type="entry name" value="PRTases_typeI"/>
    <property type="match status" value="1"/>
</dbReference>
<reference evidence="1" key="1">
    <citation type="submission" date="2021-06" db="EMBL/GenBank/DDBJ databases">
        <authorList>
            <person name="Criscuolo A."/>
        </authorList>
    </citation>
    <scope>NUCLEOTIDE SEQUENCE</scope>
    <source>
        <strain evidence="1">CIP111600</strain>
    </source>
</reference>
<name>A0A916NJF1_9BACL</name>
<evidence type="ECO:0008006" key="3">
    <source>
        <dbReference type="Google" id="ProtNLM"/>
    </source>
</evidence>
<dbReference type="PANTHER" id="PTHR47505:SF1">
    <property type="entry name" value="DNA UTILIZATION PROTEIN YHGH"/>
    <property type="match status" value="1"/>
</dbReference>
<gene>
    <name evidence="1" type="ORF">PAESOLCIP111_03526</name>
</gene>
<proteinExistence type="predicted"/>
<sequence length="257" mass="29357">MLGSMVRRCLEWLAPLEKLLSGSKPICLSCGAGCDGSKPLPVCSGCWASIPWITEVLCSRCGRFEHCTDCSRRETTYYSQNRSAVRYDDTMKEWLALYKYRGKERLRRLLGPMLLHAYHLHRRHPVEPAQRDPGAQWISFVPLSEERLRERGFNQARQLAEELGRLTGLPVISLLRRTRHTDKQSFKSRAARLDDMKGIFEVDEEGLARMKAVSGSTGRLRIYLIDDVYTTGSTLNECARTIRKKASAEVYGISWAR</sequence>
<accession>A0A916NJF1</accession>
<dbReference type="InterPro" id="IPR000836">
    <property type="entry name" value="PRTase_dom"/>
</dbReference>
<evidence type="ECO:0000313" key="2">
    <source>
        <dbReference type="Proteomes" id="UP000693672"/>
    </source>
</evidence>
<dbReference type="AlphaFoldDB" id="A0A916NJF1"/>
<evidence type="ECO:0000313" key="1">
    <source>
        <dbReference type="EMBL" id="CAG7634046.1"/>
    </source>
</evidence>
<organism evidence="1 2">
    <name type="scientific">Paenibacillus solanacearum</name>
    <dbReference type="NCBI Taxonomy" id="2048548"/>
    <lineage>
        <taxon>Bacteria</taxon>
        <taxon>Bacillati</taxon>
        <taxon>Bacillota</taxon>
        <taxon>Bacilli</taxon>
        <taxon>Bacillales</taxon>
        <taxon>Paenibacillaceae</taxon>
        <taxon>Paenibacillus</taxon>
    </lineage>
</organism>
<protein>
    <recommendedName>
        <fullName evidence="3">ComF family protein</fullName>
    </recommendedName>
</protein>
<dbReference type="Proteomes" id="UP000693672">
    <property type="component" value="Unassembled WGS sequence"/>
</dbReference>
<dbReference type="PANTHER" id="PTHR47505">
    <property type="entry name" value="DNA UTILIZATION PROTEIN YHGH"/>
    <property type="match status" value="1"/>
</dbReference>
<keyword evidence="2" id="KW-1185">Reference proteome</keyword>
<comment type="caution">
    <text evidence="1">The sequence shown here is derived from an EMBL/GenBank/DDBJ whole genome shotgun (WGS) entry which is preliminary data.</text>
</comment>